<reference evidence="2" key="1">
    <citation type="submission" date="2022-09" db="EMBL/GenBank/DDBJ databases">
        <title>Culturomic study of gut microbiota in children with autism spectrum disorder.</title>
        <authorList>
            <person name="Efimov B.A."/>
            <person name="Chaplin A.V."/>
            <person name="Sokolova S.R."/>
            <person name="Pikina A.P."/>
            <person name="Korzhanova M."/>
            <person name="Belova V."/>
            <person name="Korostin D."/>
        </authorList>
    </citation>
    <scope>NUCLEOTIDE SEQUENCE</scope>
    <source>
        <strain evidence="2">ASD5510</strain>
    </source>
</reference>
<organism evidence="2 3">
    <name type="scientific">Hominibacterium faecale</name>
    <dbReference type="NCBI Taxonomy" id="2839743"/>
    <lineage>
        <taxon>Bacteria</taxon>
        <taxon>Bacillati</taxon>
        <taxon>Bacillota</taxon>
        <taxon>Clostridia</taxon>
        <taxon>Peptostreptococcales</taxon>
        <taxon>Anaerovoracaceae</taxon>
        <taxon>Hominibacterium</taxon>
    </lineage>
</organism>
<protein>
    <submittedName>
        <fullName evidence="2">DUF4340 domain-containing protein</fullName>
    </submittedName>
</protein>
<dbReference type="Pfam" id="PF14238">
    <property type="entry name" value="DUF4340"/>
    <property type="match status" value="1"/>
</dbReference>
<dbReference type="EMBL" id="JAOSHN010000002">
    <property type="protein sequence ID" value="MCU7378009.1"/>
    <property type="molecule type" value="Genomic_DNA"/>
</dbReference>
<proteinExistence type="predicted"/>
<dbReference type="InterPro" id="IPR025641">
    <property type="entry name" value="DUF4340"/>
</dbReference>
<dbReference type="RefSeq" id="WP_253019709.1">
    <property type="nucleotide sequence ID" value="NZ_JAOSHN010000002.1"/>
</dbReference>
<feature type="domain" description="DUF4340" evidence="1">
    <location>
        <begin position="74"/>
        <end position="210"/>
    </location>
</feature>
<sequence>MTKKKQITVLFLAAAVLLALYAGLKAYNSWSYKAETEKTSKELAATDLNTEDIEKIDYTDGSDTVTFEKKENTWYYSQDEALPLKQSLAQEAVSAFCTITGNRKLSGVDAMEDYGLASPAFSVVLTDGKGRETSVDIGSSTGTDYYLTADGGTTVFTVSSTILDSLIFDTASMIQTETFPEIDSKTLKSFTVKQKGKTLVSCSGDDEDLSEYGSELSGLSLDTCVNYKTSSGELSNYGLDQKKRKEMTAVYDDSGKEKTQVFYMGSTFQENDTLYAYMQLKGSKMVYKVFVSDTEKLLEEF</sequence>
<gene>
    <name evidence="2" type="ORF">OBO34_06540</name>
</gene>
<dbReference type="AlphaFoldDB" id="A0A9J6QLH1"/>
<comment type="caution">
    <text evidence="2">The sequence shown here is derived from an EMBL/GenBank/DDBJ whole genome shotgun (WGS) entry which is preliminary data.</text>
</comment>
<keyword evidence="3" id="KW-1185">Reference proteome</keyword>
<dbReference type="Proteomes" id="UP001065549">
    <property type="component" value="Unassembled WGS sequence"/>
</dbReference>
<evidence type="ECO:0000313" key="3">
    <source>
        <dbReference type="Proteomes" id="UP001065549"/>
    </source>
</evidence>
<evidence type="ECO:0000259" key="1">
    <source>
        <dbReference type="Pfam" id="PF14238"/>
    </source>
</evidence>
<evidence type="ECO:0000313" key="2">
    <source>
        <dbReference type="EMBL" id="MCU7378009.1"/>
    </source>
</evidence>
<accession>A0A9J6QLH1</accession>
<name>A0A9J6QLH1_9FIRM</name>